<protein>
    <submittedName>
        <fullName evidence="2">Uncharacterized protein</fullName>
    </submittedName>
</protein>
<proteinExistence type="predicted"/>
<evidence type="ECO:0000256" key="1">
    <source>
        <dbReference type="SAM" id="Phobius"/>
    </source>
</evidence>
<keyword evidence="1" id="KW-1133">Transmembrane helix</keyword>
<feature type="transmembrane region" description="Helical" evidence="1">
    <location>
        <begin position="103"/>
        <end position="122"/>
    </location>
</feature>
<keyword evidence="1" id="KW-0812">Transmembrane</keyword>
<reference evidence="2 3" key="1">
    <citation type="submission" date="2019-05" db="EMBL/GenBank/DDBJ databases">
        <title>Mikania micrantha, genome provides insights into the molecular mechanism of rapid growth.</title>
        <authorList>
            <person name="Liu B."/>
        </authorList>
    </citation>
    <scope>NUCLEOTIDE SEQUENCE [LARGE SCALE GENOMIC DNA]</scope>
    <source>
        <strain evidence="2">NLD-2019</strain>
        <tissue evidence="2">Leaf</tissue>
    </source>
</reference>
<accession>A0A5N6PJ56</accession>
<feature type="transmembrane region" description="Helical" evidence="1">
    <location>
        <begin position="31"/>
        <end position="51"/>
    </location>
</feature>
<name>A0A5N6PJ56_9ASTR</name>
<sequence>MVLSHLVVFGNCKGWAVLGCGYGVIHQYKSVMALGLIWASLFLGLTGEFWADWSCLVLRGTARFCNFFGLPALPFWASMFRWPMWVFFRLYRGWIHLGWIGELFAGLISIWMGDFVGGPVFYKWRSSLMGKDNNRDIRSSLQVRGRADHLCLKVDRLRWRWGNKGCIPTGWLQPMVGDKGLLELGWVLIGATVFEGWELGLSQIM</sequence>
<gene>
    <name evidence="2" type="ORF">E3N88_09485</name>
</gene>
<organism evidence="2 3">
    <name type="scientific">Mikania micrantha</name>
    <name type="common">bitter vine</name>
    <dbReference type="NCBI Taxonomy" id="192012"/>
    <lineage>
        <taxon>Eukaryota</taxon>
        <taxon>Viridiplantae</taxon>
        <taxon>Streptophyta</taxon>
        <taxon>Embryophyta</taxon>
        <taxon>Tracheophyta</taxon>
        <taxon>Spermatophyta</taxon>
        <taxon>Magnoliopsida</taxon>
        <taxon>eudicotyledons</taxon>
        <taxon>Gunneridae</taxon>
        <taxon>Pentapetalae</taxon>
        <taxon>asterids</taxon>
        <taxon>campanulids</taxon>
        <taxon>Asterales</taxon>
        <taxon>Asteraceae</taxon>
        <taxon>Asteroideae</taxon>
        <taxon>Heliantheae alliance</taxon>
        <taxon>Eupatorieae</taxon>
        <taxon>Mikania</taxon>
    </lineage>
</organism>
<dbReference type="Proteomes" id="UP000326396">
    <property type="component" value="Linkage Group LG12"/>
</dbReference>
<comment type="caution">
    <text evidence="2">The sequence shown here is derived from an EMBL/GenBank/DDBJ whole genome shotgun (WGS) entry which is preliminary data.</text>
</comment>
<evidence type="ECO:0000313" key="3">
    <source>
        <dbReference type="Proteomes" id="UP000326396"/>
    </source>
</evidence>
<keyword evidence="3" id="KW-1185">Reference proteome</keyword>
<evidence type="ECO:0000313" key="2">
    <source>
        <dbReference type="EMBL" id="KAD6454779.1"/>
    </source>
</evidence>
<dbReference type="AlphaFoldDB" id="A0A5N6PJ56"/>
<keyword evidence="1" id="KW-0472">Membrane</keyword>
<dbReference type="EMBL" id="SZYD01000004">
    <property type="protein sequence ID" value="KAD6454779.1"/>
    <property type="molecule type" value="Genomic_DNA"/>
</dbReference>
<feature type="transmembrane region" description="Helical" evidence="1">
    <location>
        <begin position="63"/>
        <end position="83"/>
    </location>
</feature>